<protein>
    <submittedName>
        <fullName evidence="2">Uncharacterized protein</fullName>
    </submittedName>
</protein>
<reference evidence="2 3" key="1">
    <citation type="submission" date="2023-03" db="EMBL/GenBank/DDBJ databases">
        <title>Thalassotalea loyana LMG 22536T draft genome sequence.</title>
        <authorList>
            <person name="Sawabe T."/>
        </authorList>
    </citation>
    <scope>NUCLEOTIDE SEQUENCE [LARGE SCALE GENOMIC DNA]</scope>
    <source>
        <strain evidence="2 3">LMG 22536</strain>
    </source>
</reference>
<evidence type="ECO:0000256" key="1">
    <source>
        <dbReference type="SAM" id="Phobius"/>
    </source>
</evidence>
<keyword evidence="3" id="KW-1185">Reference proteome</keyword>
<name>A0ABQ6H964_9GAMM</name>
<evidence type="ECO:0000313" key="3">
    <source>
        <dbReference type="Proteomes" id="UP001157134"/>
    </source>
</evidence>
<dbReference type="Proteomes" id="UP001157134">
    <property type="component" value="Unassembled WGS sequence"/>
</dbReference>
<dbReference type="RefSeq" id="WP_284296082.1">
    <property type="nucleotide sequence ID" value="NZ_BSSV01000001.1"/>
</dbReference>
<keyword evidence="1" id="KW-1133">Transmembrane helix</keyword>
<dbReference type="EMBL" id="BSSV01000001">
    <property type="protein sequence ID" value="GLX84494.1"/>
    <property type="molecule type" value="Genomic_DNA"/>
</dbReference>
<keyword evidence="1" id="KW-0812">Transmembrane</keyword>
<feature type="transmembrane region" description="Helical" evidence="1">
    <location>
        <begin position="36"/>
        <end position="53"/>
    </location>
</feature>
<keyword evidence="1" id="KW-0472">Membrane</keyword>
<evidence type="ECO:0000313" key="2">
    <source>
        <dbReference type="EMBL" id="GLX84494.1"/>
    </source>
</evidence>
<sequence length="106" mass="12384">MSETQAERKLAEYDEERRTKIMAELESLKPWRYTQYVDVILSMAVIGLISFFVEEGSFLLDSKFLLLLIAFSVVRSDFGSINRIHKRIDALIKLYEHEPLINTKKS</sequence>
<accession>A0ABQ6H964</accession>
<gene>
    <name evidence="2" type="ORF">tloyanaT_07460</name>
</gene>
<proteinExistence type="predicted"/>
<organism evidence="2 3">
    <name type="scientific">Thalassotalea loyana</name>
    <dbReference type="NCBI Taxonomy" id="280483"/>
    <lineage>
        <taxon>Bacteria</taxon>
        <taxon>Pseudomonadati</taxon>
        <taxon>Pseudomonadota</taxon>
        <taxon>Gammaproteobacteria</taxon>
        <taxon>Alteromonadales</taxon>
        <taxon>Colwelliaceae</taxon>
        <taxon>Thalassotalea</taxon>
    </lineage>
</organism>
<comment type="caution">
    <text evidence="2">The sequence shown here is derived from an EMBL/GenBank/DDBJ whole genome shotgun (WGS) entry which is preliminary data.</text>
</comment>